<proteinExistence type="predicted"/>
<dbReference type="Proteomes" id="UP000548476">
    <property type="component" value="Unassembled WGS sequence"/>
</dbReference>
<organism evidence="2 3">
    <name type="scientific">Phytomonospora endophytica</name>
    <dbReference type="NCBI Taxonomy" id="714109"/>
    <lineage>
        <taxon>Bacteria</taxon>
        <taxon>Bacillati</taxon>
        <taxon>Actinomycetota</taxon>
        <taxon>Actinomycetes</taxon>
        <taxon>Micromonosporales</taxon>
        <taxon>Micromonosporaceae</taxon>
        <taxon>Phytomonospora</taxon>
    </lineage>
</organism>
<dbReference type="RefSeq" id="WP_184789896.1">
    <property type="nucleotide sequence ID" value="NZ_BONT01000072.1"/>
</dbReference>
<accession>A0A841FM35</accession>
<name>A0A841FM35_9ACTN</name>
<dbReference type="EMBL" id="JACHGT010000011">
    <property type="protein sequence ID" value="MBB6037065.1"/>
    <property type="molecule type" value="Genomic_DNA"/>
</dbReference>
<protein>
    <recommendedName>
        <fullName evidence="4">DUF1963 domain-containing protein</fullName>
    </recommendedName>
</protein>
<feature type="region of interest" description="Disordered" evidence="1">
    <location>
        <begin position="25"/>
        <end position="45"/>
    </location>
</feature>
<dbReference type="AlphaFoldDB" id="A0A841FM35"/>
<sequence length="289" mass="31575">MPSTPQHLASIETRFPELAAHRRTATRLHPRQGTPASTESNVGGPLLWPAGEPWPVCREAHTDLLEYSDLDAVEAPGGDPIGALTDGTPVPLIPVAQLFRRDVPDFFGPPGTDLAQVLWCPLDHEAFVPAVSVFWRTAADVGGTVAEPPPPTVFQSWYVPAPCTVAPEQVTEYEYGHLLPPGLLARIEEWEAGRVTYTWGRSITTGWKVGGFASWTLSDPSDMVCDCGEPLRLFLKVEGGEWHGDDLWVPDDAGTFDGDPTRITIGRGYALWIWVCPSDYAHPVQTSTQ</sequence>
<keyword evidence="3" id="KW-1185">Reference proteome</keyword>
<evidence type="ECO:0000256" key="1">
    <source>
        <dbReference type="SAM" id="MobiDB-lite"/>
    </source>
</evidence>
<gene>
    <name evidence="2" type="ORF">HNR73_004938</name>
</gene>
<dbReference type="Gene3D" id="2.30.320.10">
    <property type="entry name" value="YwqG-like"/>
    <property type="match status" value="1"/>
</dbReference>
<evidence type="ECO:0000313" key="3">
    <source>
        <dbReference type="Proteomes" id="UP000548476"/>
    </source>
</evidence>
<evidence type="ECO:0000313" key="2">
    <source>
        <dbReference type="EMBL" id="MBB6037065.1"/>
    </source>
</evidence>
<evidence type="ECO:0008006" key="4">
    <source>
        <dbReference type="Google" id="ProtNLM"/>
    </source>
</evidence>
<comment type="caution">
    <text evidence="2">The sequence shown here is derived from an EMBL/GenBank/DDBJ whole genome shotgun (WGS) entry which is preliminary data.</text>
</comment>
<reference evidence="2 3" key="1">
    <citation type="submission" date="2020-08" db="EMBL/GenBank/DDBJ databases">
        <title>Genomic Encyclopedia of Type Strains, Phase IV (KMG-IV): sequencing the most valuable type-strain genomes for metagenomic binning, comparative biology and taxonomic classification.</title>
        <authorList>
            <person name="Goeker M."/>
        </authorList>
    </citation>
    <scope>NUCLEOTIDE SEQUENCE [LARGE SCALE GENOMIC DNA]</scope>
    <source>
        <strain evidence="2 3">YIM 65646</strain>
    </source>
</reference>